<gene>
    <name evidence="2" type="ORF">VaNZ11_002594</name>
</gene>
<protein>
    <recommendedName>
        <fullName evidence="4">C2 domain-containing protein</fullName>
    </recommendedName>
</protein>
<evidence type="ECO:0000256" key="1">
    <source>
        <dbReference type="SAM" id="MobiDB-lite"/>
    </source>
</evidence>
<dbReference type="Proteomes" id="UP001165090">
    <property type="component" value="Unassembled WGS sequence"/>
</dbReference>
<feature type="compositionally biased region" description="Low complexity" evidence="1">
    <location>
        <begin position="373"/>
        <end position="386"/>
    </location>
</feature>
<keyword evidence="3" id="KW-1185">Reference proteome</keyword>
<feature type="region of interest" description="Disordered" evidence="1">
    <location>
        <begin position="112"/>
        <end position="144"/>
    </location>
</feature>
<feature type="region of interest" description="Disordered" evidence="1">
    <location>
        <begin position="1215"/>
        <end position="1240"/>
    </location>
</feature>
<evidence type="ECO:0000313" key="2">
    <source>
        <dbReference type="EMBL" id="GLI60440.1"/>
    </source>
</evidence>
<feature type="compositionally biased region" description="Gly residues" evidence="1">
    <location>
        <begin position="321"/>
        <end position="330"/>
    </location>
</feature>
<feature type="compositionally biased region" description="Polar residues" evidence="1">
    <location>
        <begin position="335"/>
        <end position="346"/>
    </location>
</feature>
<evidence type="ECO:0008006" key="4">
    <source>
        <dbReference type="Google" id="ProtNLM"/>
    </source>
</evidence>
<reference evidence="2 3" key="1">
    <citation type="journal article" date="2023" name="IScience">
        <title>Expanded male sex-determining region conserved during the evolution of homothallism in the green alga Volvox.</title>
        <authorList>
            <person name="Yamamoto K."/>
            <person name="Matsuzaki R."/>
            <person name="Mahakham W."/>
            <person name="Heman W."/>
            <person name="Sekimoto H."/>
            <person name="Kawachi M."/>
            <person name="Minakuchi Y."/>
            <person name="Toyoda A."/>
            <person name="Nozaki H."/>
        </authorList>
    </citation>
    <scope>NUCLEOTIDE SEQUENCE [LARGE SCALE GENOMIC DNA]</scope>
    <source>
        <strain evidence="2 3">NIES-4468</strain>
    </source>
</reference>
<name>A0ABQ5RSB3_9CHLO</name>
<feature type="region of interest" description="Disordered" evidence="1">
    <location>
        <begin position="297"/>
        <end position="388"/>
    </location>
</feature>
<sequence length="1334" mass="134467">IAHHTADPVFNWQFDLRLPADLFSGSDGAAAAAEPTLLYFRVLNARTLGEPEILSHAVMDANMLGLKINEEVRPKLLELTAGAAGGKGGGWTRGTLSLQISWLKALPKRASPFPQDAGRTAAVPSPLPPTQSHHSHSNSVATSTAAAAAASPAAVQSGSYQSQTAAWAAAAASAAAASAHGGSADGGGASAGANAATITQRRTELFAPSGVAGAFDMLTARMQDVAGSAPMYGIGGGGSGSFMADEGSFGVSRFGMGSSRSLGPMQNTPHLPLEESLAGGKAHNSKTMPEARVVRHGPHDASLDSGSWQSLTTDTVLPHLNGGGGRGNGAGKNNHATTNVGSNSSRGDVAAPATAPLAGITTPRRSMDTTTEGGSASGLASSSASGPVPMVFRRLRKTAFRKSGGSSGGGGGGGSGAPGSPGGAVMQSAAVERKAAEQPGPPGKHRRAIRGLFGFGSWKGRSSHVRESAPAAAAAVVAAVVAAAATQLPPSARLSLTEAHDDAHSLIRASGDSQDTEIKGEQGFCDTAAAAAAELTTDGVDASGVAANAAAASTAATGVSRGSFEGLSLEPRGFGSPFSAEICSKSGTPRTTAASGGAASASPQMNGVAAMVTPPPLLPPRLKLNFSPSPPRVDQDRKANACSTAASYLARTSVDTRLRAATAATAATTAAAVILGDGLDSLVFDAGALGAAAAAAAAAGEEELSASVSEHPGQSHRMQPDVVGLTEGLSKSTPPPHTPPLPPRASISLSPLPDLEELPSPQRRQQRHHLQEQWEQLSLQHVEQKGQGQGHGHGQVDKSGDGCASQQLPDSPLAQELQQRQESAAAAMPPDVVDPTRRLSICLSAPSAIKKAHASGPVAAAIAADSGGSGDGDGDSIAAMAAAHGPLNPSSIPTATACVQTAVASLPPVLQQGQQNDSGKQPQLQLLTLSGSRGSAFATPGAAAAATAAANGTSEAQPHAPWSHTRTSNGGAAAASSMSRELNRQLSAISVVSAAAADPGTAAMVSSGPLTAAPPALSAGPLGTSPPPWSSTLQSLAQVLKMQKSLQVERQARAELTEMLSDMTRKYEGMVRIRRFENYRALVEGARFQLHLANEMRRVLMWYNEARDVVQVDPDVGFGSDRSQERTVGLWPRTFAPQELERAERGCAGFPSPNPGWAGVVAALITRFRPTPPEPMRSFSLVLEGGRCLHLQLPPSGNGRSRDEWVDALQDLAATGKSRVAREERAGSTKPSKGLAAGSQQAPVTTAAAPAATAVTAAAGVAGAGAGGGATATLQVAAAVSGSATPQQHNAHQTPAATTWGPAAATAMVAAPTPTRIGNDGGGGYHAADGRVAE</sequence>
<feature type="compositionally biased region" description="Pro residues" evidence="1">
    <location>
        <begin position="733"/>
        <end position="743"/>
    </location>
</feature>
<dbReference type="EMBL" id="BSDZ01000008">
    <property type="protein sequence ID" value="GLI60440.1"/>
    <property type="molecule type" value="Genomic_DNA"/>
</dbReference>
<organism evidence="2 3">
    <name type="scientific">Volvox africanus</name>
    <dbReference type="NCBI Taxonomy" id="51714"/>
    <lineage>
        <taxon>Eukaryota</taxon>
        <taxon>Viridiplantae</taxon>
        <taxon>Chlorophyta</taxon>
        <taxon>core chlorophytes</taxon>
        <taxon>Chlorophyceae</taxon>
        <taxon>CS clade</taxon>
        <taxon>Chlamydomonadales</taxon>
        <taxon>Volvocaceae</taxon>
        <taxon>Volvox</taxon>
    </lineage>
</organism>
<feature type="compositionally biased region" description="Polar residues" evidence="1">
    <location>
        <begin position="304"/>
        <end position="315"/>
    </location>
</feature>
<feature type="compositionally biased region" description="Low complexity" evidence="1">
    <location>
        <begin position="746"/>
        <end position="763"/>
    </location>
</feature>
<feature type="non-terminal residue" evidence="2">
    <location>
        <position position="1"/>
    </location>
</feature>
<comment type="caution">
    <text evidence="2">The sequence shown here is derived from an EMBL/GenBank/DDBJ whole genome shotgun (WGS) entry which is preliminary data.</text>
</comment>
<feature type="region of interest" description="Disordered" evidence="1">
    <location>
        <begin position="725"/>
        <end position="809"/>
    </location>
</feature>
<proteinExistence type="predicted"/>
<feature type="region of interest" description="Disordered" evidence="1">
    <location>
        <begin position="401"/>
        <end position="447"/>
    </location>
</feature>
<feature type="region of interest" description="Disordered" evidence="1">
    <location>
        <begin position="948"/>
        <end position="979"/>
    </location>
</feature>
<accession>A0ABQ5RSB3</accession>
<feature type="compositionally biased region" description="Low complexity" evidence="1">
    <location>
        <begin position="968"/>
        <end position="979"/>
    </location>
</feature>
<feature type="compositionally biased region" description="Gly residues" evidence="1">
    <location>
        <begin position="405"/>
        <end position="422"/>
    </location>
</feature>
<evidence type="ECO:0000313" key="3">
    <source>
        <dbReference type="Proteomes" id="UP001165090"/>
    </source>
</evidence>
<feature type="region of interest" description="Disordered" evidence="1">
    <location>
        <begin position="1315"/>
        <end position="1334"/>
    </location>
</feature>